<comment type="similarity">
    <text evidence="2 6">Belongs to the DP1 family.</text>
</comment>
<reference evidence="9" key="1">
    <citation type="submission" date="2016-06" db="UniProtKB">
        <authorList>
            <consortium name="WormBaseParasite"/>
        </authorList>
    </citation>
    <scope>IDENTIFICATION</scope>
</reference>
<feature type="transmembrane region" description="Helical" evidence="6">
    <location>
        <begin position="116"/>
        <end position="140"/>
    </location>
</feature>
<evidence type="ECO:0000256" key="4">
    <source>
        <dbReference type="ARBA" id="ARBA00022989"/>
    </source>
</evidence>
<keyword evidence="8" id="KW-1185">Reference proteome</keyword>
<evidence type="ECO:0000256" key="2">
    <source>
        <dbReference type="ARBA" id="ARBA00008573"/>
    </source>
</evidence>
<evidence type="ECO:0000256" key="3">
    <source>
        <dbReference type="ARBA" id="ARBA00022692"/>
    </source>
</evidence>
<sequence length="164" mass="19020">MLAIVENTKNEVKNYIYDDGHLASRGVAKIASYTRTSRENIAYAAMGIFAVYLIFGYFAELVCNFVGFAYPAVFSIQAIESMDKKDDAKWLTYWVVFSVCSLVDFGSRVIMRWFPVYWLCKCAFFLWLFLPWMNGVQVCYSRIIRPFSKKYSKLFETMEGTVAQ</sequence>
<evidence type="ECO:0000313" key="7">
    <source>
        <dbReference type="EMBL" id="VDP20247.1"/>
    </source>
</evidence>
<evidence type="ECO:0000313" key="8">
    <source>
        <dbReference type="Proteomes" id="UP000270296"/>
    </source>
</evidence>
<comment type="subcellular location">
    <subcellularLocation>
        <location evidence="1 6">Membrane</location>
        <topology evidence="1 6">Multi-pass membrane protein</topology>
    </subcellularLocation>
</comment>
<feature type="transmembrane region" description="Helical" evidence="6">
    <location>
        <begin position="91"/>
        <end position="110"/>
    </location>
</feature>
<dbReference type="Pfam" id="PF03134">
    <property type="entry name" value="TB2_DP1_HVA22"/>
    <property type="match status" value="1"/>
</dbReference>
<dbReference type="GO" id="GO:0016020">
    <property type="term" value="C:membrane"/>
    <property type="evidence" value="ECO:0007669"/>
    <property type="project" value="UniProtKB-SubCell"/>
</dbReference>
<dbReference type="WBParaSite" id="SBAD_0000926501-mRNA-1">
    <property type="protein sequence ID" value="SBAD_0000926501-mRNA-1"/>
    <property type="gene ID" value="SBAD_0000926501"/>
</dbReference>
<evidence type="ECO:0000313" key="9">
    <source>
        <dbReference type="WBParaSite" id="SBAD_0000926501-mRNA-1"/>
    </source>
</evidence>
<evidence type="ECO:0000256" key="5">
    <source>
        <dbReference type="ARBA" id="ARBA00023136"/>
    </source>
</evidence>
<dbReference type="PANTHER" id="PTHR12300">
    <property type="entry name" value="HVA22-LIKE PROTEINS"/>
    <property type="match status" value="1"/>
</dbReference>
<dbReference type="InterPro" id="IPR004345">
    <property type="entry name" value="TB2_DP1_HVA22"/>
</dbReference>
<name>A0A183IZ94_9BILA</name>
<dbReference type="OrthoDB" id="5913021at2759"/>
<dbReference type="AlphaFoldDB" id="A0A183IZ94"/>
<keyword evidence="3 6" id="KW-0812">Transmembrane</keyword>
<dbReference type="EMBL" id="UZAM01012139">
    <property type="protein sequence ID" value="VDP20247.1"/>
    <property type="molecule type" value="Genomic_DNA"/>
</dbReference>
<evidence type="ECO:0000256" key="1">
    <source>
        <dbReference type="ARBA" id="ARBA00004141"/>
    </source>
</evidence>
<evidence type="ECO:0000256" key="6">
    <source>
        <dbReference type="RuleBase" id="RU362006"/>
    </source>
</evidence>
<keyword evidence="4 6" id="KW-1133">Transmembrane helix</keyword>
<organism evidence="9">
    <name type="scientific">Soboliphyme baturini</name>
    <dbReference type="NCBI Taxonomy" id="241478"/>
    <lineage>
        <taxon>Eukaryota</taxon>
        <taxon>Metazoa</taxon>
        <taxon>Ecdysozoa</taxon>
        <taxon>Nematoda</taxon>
        <taxon>Enoplea</taxon>
        <taxon>Dorylaimia</taxon>
        <taxon>Dioctophymatida</taxon>
        <taxon>Dioctophymatoidea</taxon>
        <taxon>Soboliphymatidae</taxon>
        <taxon>Soboliphyme</taxon>
    </lineage>
</organism>
<proteinExistence type="inferred from homology"/>
<gene>
    <name evidence="7" type="ORF">SBAD_LOCUS8942</name>
</gene>
<reference evidence="7 8" key="2">
    <citation type="submission" date="2018-11" db="EMBL/GenBank/DDBJ databases">
        <authorList>
            <consortium name="Pathogen Informatics"/>
        </authorList>
    </citation>
    <scope>NUCLEOTIDE SEQUENCE [LARGE SCALE GENOMIC DNA]</scope>
</reference>
<keyword evidence="5 6" id="KW-0472">Membrane</keyword>
<accession>A0A183IZ94</accession>
<dbReference type="PANTHER" id="PTHR12300:SF161">
    <property type="entry name" value="RECEPTOR EXPRESSION-ENHANCING PROTEIN"/>
    <property type="match status" value="1"/>
</dbReference>
<feature type="transmembrane region" description="Helical" evidence="6">
    <location>
        <begin position="41"/>
        <end position="70"/>
    </location>
</feature>
<protein>
    <recommendedName>
        <fullName evidence="6">Receptor expression-enhancing protein</fullName>
    </recommendedName>
</protein>
<dbReference type="Proteomes" id="UP000270296">
    <property type="component" value="Unassembled WGS sequence"/>
</dbReference>